<evidence type="ECO:0000313" key="3">
    <source>
        <dbReference type="EMBL" id="MEA5455138.1"/>
    </source>
</evidence>
<comment type="caution">
    <text evidence="3">The sequence shown here is derived from an EMBL/GenBank/DDBJ whole genome shotgun (WGS) entry which is preliminary data.</text>
</comment>
<organism evidence="3 4">
    <name type="scientific">Sinomonas terricola</name>
    <dbReference type="NCBI Taxonomy" id="3110330"/>
    <lineage>
        <taxon>Bacteria</taxon>
        <taxon>Bacillati</taxon>
        <taxon>Actinomycetota</taxon>
        <taxon>Actinomycetes</taxon>
        <taxon>Micrococcales</taxon>
        <taxon>Micrococcaceae</taxon>
        <taxon>Sinomonas</taxon>
    </lineage>
</organism>
<dbReference type="EMBL" id="JAYGGQ010000007">
    <property type="protein sequence ID" value="MEA5455138.1"/>
    <property type="molecule type" value="Genomic_DNA"/>
</dbReference>
<proteinExistence type="inferred from homology"/>
<dbReference type="HAMAP" id="MF_00795">
    <property type="entry name" value="CutC"/>
    <property type="match status" value="1"/>
</dbReference>
<keyword evidence="2" id="KW-0963">Cytoplasm</keyword>
<dbReference type="Gene3D" id="3.20.20.380">
    <property type="entry name" value="Copper homeostasis (CutC) domain"/>
    <property type="match status" value="1"/>
</dbReference>
<sequence>MTIDLELAVQDLDGVRTAQAVGATRVELCAALGATGGITPSVGTIRAAVETGLPVHVLVRPRPGTFVYTSDEIAVIEADIRAALRAGAAGVVVGALTDEASIDTKALGRFVAAARGILPRAEVTFHRAIDTAIAGGNDPESLLGTLSRAGVNRILTSGGATDWRRGLPVLRRLVAAAHGQAARVEVMAGGGVRLGDLAALLEAGVDAIHVSAKQSINPGALMTAPGQGDPDYESTDPELAAQIAAALPLRSGA</sequence>
<dbReference type="InterPro" id="IPR005627">
    <property type="entry name" value="CutC-like"/>
</dbReference>
<dbReference type="SUPFAM" id="SSF110395">
    <property type="entry name" value="CutC-like"/>
    <property type="match status" value="1"/>
</dbReference>
<protein>
    <recommendedName>
        <fullName evidence="2">PF03932 family protein CutC</fullName>
    </recommendedName>
</protein>
<evidence type="ECO:0000256" key="1">
    <source>
        <dbReference type="ARBA" id="ARBA00007768"/>
    </source>
</evidence>
<reference evidence="3 4" key="1">
    <citation type="submission" date="2023-12" db="EMBL/GenBank/DDBJ databases">
        <title>Sinomonas terricola sp. nov, isolated from litchi orchard soil in Guangdong, PR China.</title>
        <authorList>
            <person name="Jiaxin W."/>
            <person name="Yang Z."/>
            <person name="Honghui Z."/>
        </authorList>
    </citation>
    <scope>NUCLEOTIDE SEQUENCE [LARGE SCALE GENOMIC DNA]</scope>
    <source>
        <strain evidence="3 4">JGH33</strain>
    </source>
</reference>
<dbReference type="PANTHER" id="PTHR12598">
    <property type="entry name" value="COPPER HOMEOSTASIS PROTEIN CUTC"/>
    <property type="match status" value="1"/>
</dbReference>
<dbReference type="RefSeq" id="WP_323278999.1">
    <property type="nucleotide sequence ID" value="NZ_JAYGGQ010000007.1"/>
</dbReference>
<dbReference type="PANTHER" id="PTHR12598:SF0">
    <property type="entry name" value="COPPER HOMEOSTASIS PROTEIN CUTC HOMOLOG"/>
    <property type="match status" value="1"/>
</dbReference>
<name>A0ABU5T6D5_9MICC</name>
<comment type="subcellular location">
    <subcellularLocation>
        <location evidence="2">Cytoplasm</location>
    </subcellularLocation>
</comment>
<evidence type="ECO:0000256" key="2">
    <source>
        <dbReference type="HAMAP-Rule" id="MF_00795"/>
    </source>
</evidence>
<keyword evidence="4" id="KW-1185">Reference proteome</keyword>
<comment type="caution">
    <text evidence="2">Once thought to be involved in copper homeostasis, experiments in E.coli have shown this is not the case.</text>
</comment>
<gene>
    <name evidence="2" type="primary">cutC</name>
    <name evidence="3" type="ORF">SPF06_10440</name>
</gene>
<comment type="similarity">
    <text evidence="1 2">Belongs to the CutC family.</text>
</comment>
<dbReference type="Pfam" id="PF03932">
    <property type="entry name" value="CutC"/>
    <property type="match status" value="1"/>
</dbReference>
<evidence type="ECO:0000313" key="4">
    <source>
        <dbReference type="Proteomes" id="UP001304769"/>
    </source>
</evidence>
<dbReference type="Proteomes" id="UP001304769">
    <property type="component" value="Unassembled WGS sequence"/>
</dbReference>
<accession>A0ABU5T6D5</accession>
<dbReference type="InterPro" id="IPR036822">
    <property type="entry name" value="CutC-like_dom_sf"/>
</dbReference>